<evidence type="ECO:0008006" key="3">
    <source>
        <dbReference type="Google" id="ProtNLM"/>
    </source>
</evidence>
<reference evidence="2" key="1">
    <citation type="submission" date="2017-09" db="EMBL/GenBank/DDBJ databases">
        <title>Depth-based differentiation of microbial function through sediment-hosted aquifers and enrichment of novel symbionts in the deep terrestrial subsurface.</title>
        <authorList>
            <person name="Probst A.J."/>
            <person name="Ladd B."/>
            <person name="Jarett J.K."/>
            <person name="Geller-Mcgrath D.E."/>
            <person name="Sieber C.M.K."/>
            <person name="Emerson J.B."/>
            <person name="Anantharaman K."/>
            <person name="Thomas B.C."/>
            <person name="Malmstrom R."/>
            <person name="Stieglmeier M."/>
            <person name="Klingl A."/>
            <person name="Woyke T."/>
            <person name="Ryan C.M."/>
            <person name="Banfield J.F."/>
        </authorList>
    </citation>
    <scope>NUCLEOTIDE SEQUENCE [LARGE SCALE GENOMIC DNA]</scope>
</reference>
<protein>
    <recommendedName>
        <fullName evidence="3">Homing endonuclease LAGLIDADG domain-containing protein</fullName>
    </recommendedName>
</protein>
<comment type="caution">
    <text evidence="1">The sequence shown here is derived from an EMBL/GenBank/DDBJ whole genome shotgun (WGS) entry which is preliminary data.</text>
</comment>
<evidence type="ECO:0000313" key="1">
    <source>
        <dbReference type="EMBL" id="PIS38742.1"/>
    </source>
</evidence>
<name>A0A2M6T0A7_9BACT</name>
<proteinExistence type="predicted"/>
<evidence type="ECO:0000313" key="2">
    <source>
        <dbReference type="Proteomes" id="UP000229390"/>
    </source>
</evidence>
<dbReference type="EMBL" id="PEYE01000035">
    <property type="protein sequence ID" value="PIS38742.1"/>
    <property type="molecule type" value="Genomic_DNA"/>
</dbReference>
<dbReference type="Proteomes" id="UP000229390">
    <property type="component" value="Unassembled WGS sequence"/>
</dbReference>
<organism evidence="1 2">
    <name type="scientific">Candidatus Nealsonbacteria bacterium CG08_land_8_20_14_0_20_43_11</name>
    <dbReference type="NCBI Taxonomy" id="1974706"/>
    <lineage>
        <taxon>Bacteria</taxon>
        <taxon>Candidatus Nealsoniibacteriota</taxon>
    </lineage>
</organism>
<dbReference type="AlphaFoldDB" id="A0A2M6T0A7"/>
<gene>
    <name evidence="1" type="ORF">COT34_01995</name>
</gene>
<accession>A0A2M6T0A7</accession>
<sequence>MVKKQFKIEKAYLLGFRMGDLSVDKINKTGKTIRIEGNSTKLNQMKLIKKMFDKYGHFKKYKAKGFRGDDFWHGYCLVNNTFDFLLIKKKSVPQWILNNKKYFFPIFGWIH</sequence>